<evidence type="ECO:0000313" key="3">
    <source>
        <dbReference type="Proteomes" id="UP001294444"/>
    </source>
</evidence>
<dbReference type="EMBL" id="OAPG01000009">
    <property type="protein sequence ID" value="SNX85127.1"/>
    <property type="molecule type" value="Genomic_DNA"/>
</dbReference>
<gene>
    <name evidence="2" type="ORF">MEPE_03836</name>
</gene>
<reference evidence="2" key="1">
    <citation type="submission" date="2023-10" db="EMBL/GenBank/DDBJ databases">
        <authorList>
            <person name="Guldener U."/>
        </authorList>
    </citation>
    <scope>NUCLEOTIDE SEQUENCE</scope>
    <source>
        <strain evidence="2">Mp4</strain>
    </source>
</reference>
<name>A0AAJ5C5U5_9BASI</name>
<keyword evidence="3" id="KW-1185">Reference proteome</keyword>
<feature type="domain" description="NmrA-like" evidence="1">
    <location>
        <begin position="16"/>
        <end position="70"/>
    </location>
</feature>
<accession>A0AAJ5C5U5</accession>
<dbReference type="Pfam" id="PF05368">
    <property type="entry name" value="NmrA"/>
    <property type="match status" value="1"/>
</dbReference>
<dbReference type="InterPro" id="IPR036291">
    <property type="entry name" value="NAD(P)-bd_dom_sf"/>
</dbReference>
<evidence type="ECO:0000313" key="2">
    <source>
        <dbReference type="EMBL" id="SNX85127.1"/>
    </source>
</evidence>
<dbReference type="InterPro" id="IPR008030">
    <property type="entry name" value="NmrA-like"/>
</dbReference>
<organism evidence="2 3">
    <name type="scientific">Melanopsichium pennsylvanicum</name>
    <dbReference type="NCBI Taxonomy" id="63383"/>
    <lineage>
        <taxon>Eukaryota</taxon>
        <taxon>Fungi</taxon>
        <taxon>Dikarya</taxon>
        <taxon>Basidiomycota</taxon>
        <taxon>Ustilaginomycotina</taxon>
        <taxon>Ustilaginomycetes</taxon>
        <taxon>Ustilaginales</taxon>
        <taxon>Ustilaginaceae</taxon>
        <taxon>Melanopsichium</taxon>
    </lineage>
</organism>
<dbReference type="AlphaFoldDB" id="A0AAJ5C5U5"/>
<dbReference type="Gene3D" id="3.40.50.720">
    <property type="entry name" value="NAD(P)-binding Rossmann-like Domain"/>
    <property type="match status" value="1"/>
</dbReference>
<proteinExistence type="predicted"/>
<evidence type="ECO:0000259" key="1">
    <source>
        <dbReference type="Pfam" id="PF05368"/>
    </source>
</evidence>
<comment type="caution">
    <text evidence="2">The sequence shown here is derived from an EMBL/GenBank/DDBJ whole genome shotgun (WGS) entry which is preliminary data.</text>
</comment>
<dbReference type="Proteomes" id="UP001294444">
    <property type="component" value="Unassembled WGS sequence"/>
</dbReference>
<protein>
    <recommendedName>
        <fullName evidence="1">NmrA-like domain-containing protein</fullName>
    </recommendedName>
</protein>
<dbReference type="SUPFAM" id="SSF51735">
    <property type="entry name" value="NAD(P)-binding Rossmann-fold domains"/>
    <property type="match status" value="1"/>
</dbReference>
<sequence>MSSKKLLTIFGATGNQELAKQGVDVVFADLDDLASLQKALDGSYGVFAVTNFWEANDGAKETRQGRNIVAYNNVAAEVYKSFLPEAIAEELTENMKLMDQYSYYGKNTEKEQAESDAFLLKDAKLATVSSWARSLNL</sequence>